<dbReference type="Proteomes" id="UP001476798">
    <property type="component" value="Unassembled WGS sequence"/>
</dbReference>
<name>A0ABV0NTI6_9TELE</name>
<keyword evidence="2" id="KW-1185">Reference proteome</keyword>
<evidence type="ECO:0000313" key="1">
    <source>
        <dbReference type="EMBL" id="MEQ2173532.1"/>
    </source>
</evidence>
<reference evidence="1 2" key="1">
    <citation type="submission" date="2021-06" db="EMBL/GenBank/DDBJ databases">
        <authorList>
            <person name="Palmer J.M."/>
        </authorList>
    </citation>
    <scope>NUCLEOTIDE SEQUENCE [LARGE SCALE GENOMIC DNA]</scope>
    <source>
        <strain evidence="1 2">GA_2019</strain>
        <tissue evidence="1">Muscle</tissue>
    </source>
</reference>
<protein>
    <submittedName>
        <fullName evidence="1">Uncharacterized protein</fullName>
    </submittedName>
</protein>
<feature type="non-terminal residue" evidence="1">
    <location>
        <position position="1"/>
    </location>
</feature>
<sequence>PSQTVGLLQGQWVGTGFLLLCLELSLVRGISSGALLQSASCSISLATEECEQCPRIALKSPNASVMALVNISNSCNQTRPHPAMGGNLSTKACTSPNENGTYLVCPNNNVNNGSWCFGGLPLASSRHSVCPSKILLWFSCHLSGRFLIQIIRF</sequence>
<dbReference type="EMBL" id="JAHRIO010046537">
    <property type="protein sequence ID" value="MEQ2173532.1"/>
    <property type="molecule type" value="Genomic_DNA"/>
</dbReference>
<proteinExistence type="predicted"/>
<gene>
    <name evidence="1" type="ORF">GOODEAATRI_033060</name>
</gene>
<accession>A0ABV0NTI6</accession>
<comment type="caution">
    <text evidence="1">The sequence shown here is derived from an EMBL/GenBank/DDBJ whole genome shotgun (WGS) entry which is preliminary data.</text>
</comment>
<organism evidence="1 2">
    <name type="scientific">Goodea atripinnis</name>
    <dbReference type="NCBI Taxonomy" id="208336"/>
    <lineage>
        <taxon>Eukaryota</taxon>
        <taxon>Metazoa</taxon>
        <taxon>Chordata</taxon>
        <taxon>Craniata</taxon>
        <taxon>Vertebrata</taxon>
        <taxon>Euteleostomi</taxon>
        <taxon>Actinopterygii</taxon>
        <taxon>Neopterygii</taxon>
        <taxon>Teleostei</taxon>
        <taxon>Neoteleostei</taxon>
        <taxon>Acanthomorphata</taxon>
        <taxon>Ovalentaria</taxon>
        <taxon>Atherinomorphae</taxon>
        <taxon>Cyprinodontiformes</taxon>
        <taxon>Goodeidae</taxon>
        <taxon>Goodea</taxon>
    </lineage>
</organism>
<evidence type="ECO:0000313" key="2">
    <source>
        <dbReference type="Proteomes" id="UP001476798"/>
    </source>
</evidence>